<comment type="function">
    <text evidence="11">Mannosyltransferase involved in glycosylphosphatidylinositol-anchor biosynthesis.</text>
</comment>
<organism evidence="12 13">
    <name type="scientific">Rotaria socialis</name>
    <dbReference type="NCBI Taxonomy" id="392032"/>
    <lineage>
        <taxon>Eukaryota</taxon>
        <taxon>Metazoa</taxon>
        <taxon>Spiralia</taxon>
        <taxon>Gnathifera</taxon>
        <taxon>Rotifera</taxon>
        <taxon>Eurotatoria</taxon>
        <taxon>Bdelloidea</taxon>
        <taxon>Philodinida</taxon>
        <taxon>Philodinidae</taxon>
        <taxon>Rotaria</taxon>
    </lineage>
</organism>
<comment type="similarity">
    <text evidence="3 11">Belongs to the PIGV family.</text>
</comment>
<dbReference type="PANTHER" id="PTHR12468">
    <property type="entry name" value="GPI MANNOSYLTRANSFERASE 2"/>
    <property type="match status" value="1"/>
</dbReference>
<reference evidence="12" key="1">
    <citation type="submission" date="2021-02" db="EMBL/GenBank/DDBJ databases">
        <authorList>
            <person name="Nowell W R."/>
        </authorList>
    </citation>
    <scope>NUCLEOTIDE SEQUENCE</scope>
</reference>
<evidence type="ECO:0000256" key="1">
    <source>
        <dbReference type="ARBA" id="ARBA00004477"/>
    </source>
</evidence>
<feature type="transmembrane region" description="Helical" evidence="11">
    <location>
        <begin position="7"/>
        <end position="28"/>
    </location>
</feature>
<evidence type="ECO:0000256" key="7">
    <source>
        <dbReference type="ARBA" id="ARBA00022692"/>
    </source>
</evidence>
<comment type="subcellular location">
    <subcellularLocation>
        <location evidence="1 11">Endoplasmic reticulum membrane</location>
        <topology evidence="1 11">Multi-pass membrane protein</topology>
    </subcellularLocation>
</comment>
<dbReference type="GO" id="GO:0006506">
    <property type="term" value="P:GPI anchor biosynthetic process"/>
    <property type="evidence" value="ECO:0007669"/>
    <property type="project" value="UniProtKB-UniPathway"/>
</dbReference>
<feature type="transmembrane region" description="Helical" evidence="11">
    <location>
        <begin position="109"/>
        <end position="130"/>
    </location>
</feature>
<comment type="caution">
    <text evidence="11">Lacks conserved residue(s) required for the propagation of feature annotation.</text>
</comment>
<dbReference type="GO" id="GO:0005789">
    <property type="term" value="C:endoplasmic reticulum membrane"/>
    <property type="evidence" value="ECO:0007669"/>
    <property type="project" value="UniProtKB-SubCell"/>
</dbReference>
<dbReference type="GO" id="GO:0031501">
    <property type="term" value="C:mannosyltransferase complex"/>
    <property type="evidence" value="ECO:0007669"/>
    <property type="project" value="TreeGrafter"/>
</dbReference>
<keyword evidence="8 11" id="KW-0256">Endoplasmic reticulum</keyword>
<keyword evidence="10 11" id="KW-0472">Membrane</keyword>
<accession>A0A821N5K0</accession>
<evidence type="ECO:0000256" key="4">
    <source>
        <dbReference type="ARBA" id="ARBA00022502"/>
    </source>
</evidence>
<feature type="transmembrane region" description="Helical" evidence="11">
    <location>
        <begin position="82"/>
        <end position="100"/>
    </location>
</feature>
<evidence type="ECO:0000256" key="10">
    <source>
        <dbReference type="ARBA" id="ARBA00023136"/>
    </source>
</evidence>
<dbReference type="Pfam" id="PF04188">
    <property type="entry name" value="Mannosyl_trans2"/>
    <property type="match status" value="1"/>
</dbReference>
<dbReference type="EMBL" id="CAJOBP010044371">
    <property type="protein sequence ID" value="CAF4779775.1"/>
    <property type="molecule type" value="Genomic_DNA"/>
</dbReference>
<evidence type="ECO:0000256" key="6">
    <source>
        <dbReference type="ARBA" id="ARBA00022679"/>
    </source>
</evidence>
<keyword evidence="13" id="KW-1185">Reference proteome</keyword>
<keyword evidence="5 11" id="KW-0328">Glycosyltransferase</keyword>
<dbReference type="GO" id="GO:0000009">
    <property type="term" value="F:alpha-1,6-mannosyltransferase activity"/>
    <property type="evidence" value="ECO:0007669"/>
    <property type="project" value="InterPro"/>
</dbReference>
<dbReference type="GO" id="GO:0004376">
    <property type="term" value="F:GPI mannosyltransferase activity"/>
    <property type="evidence" value="ECO:0007669"/>
    <property type="project" value="InterPro"/>
</dbReference>
<evidence type="ECO:0000256" key="8">
    <source>
        <dbReference type="ARBA" id="ARBA00022824"/>
    </source>
</evidence>
<evidence type="ECO:0000256" key="11">
    <source>
        <dbReference type="RuleBase" id="RU363112"/>
    </source>
</evidence>
<keyword evidence="9 11" id="KW-1133">Transmembrane helix</keyword>
<keyword evidence="4 11" id="KW-0337">GPI-anchor biosynthesis</keyword>
<evidence type="ECO:0000256" key="5">
    <source>
        <dbReference type="ARBA" id="ARBA00022676"/>
    </source>
</evidence>
<feature type="transmembrane region" description="Helical" evidence="11">
    <location>
        <begin position="142"/>
        <end position="161"/>
    </location>
</feature>
<dbReference type="UniPathway" id="UPA00196"/>
<dbReference type="EC" id="2.4.1.-" evidence="11"/>
<evidence type="ECO:0000313" key="12">
    <source>
        <dbReference type="EMBL" id="CAF4779775.1"/>
    </source>
</evidence>
<dbReference type="PANTHER" id="PTHR12468:SF2">
    <property type="entry name" value="GPI MANNOSYLTRANSFERASE 2"/>
    <property type="match status" value="1"/>
</dbReference>
<gene>
    <name evidence="12" type="ORF">UJA718_LOCUS40321</name>
</gene>
<keyword evidence="6 11" id="KW-0808">Transferase</keyword>
<dbReference type="Proteomes" id="UP000663873">
    <property type="component" value="Unassembled WGS sequence"/>
</dbReference>
<name>A0A821N5K0_9BILA</name>
<evidence type="ECO:0000256" key="3">
    <source>
        <dbReference type="ARBA" id="ARBA00008698"/>
    </source>
</evidence>
<sequence>MIMQRLLWIYCQIRFAQYLLQFIANVIIPDHDARAFNPPLWSFDKGTIIDILVDKFFSGLRRWDAIHFLQIARFGYIYENSLAFFPGYPLLFISPLGYLLNQILIESNAYLLSAISINFLLGFCNAYLLFQLGLKYNLTLNHAYWSAILFIVNPATIFFLAPYSE</sequence>
<evidence type="ECO:0000256" key="2">
    <source>
        <dbReference type="ARBA" id="ARBA00004687"/>
    </source>
</evidence>
<dbReference type="InterPro" id="IPR007315">
    <property type="entry name" value="PIG-V/Gpi18"/>
</dbReference>
<evidence type="ECO:0000313" key="13">
    <source>
        <dbReference type="Proteomes" id="UP000663873"/>
    </source>
</evidence>
<comment type="caution">
    <text evidence="12">The sequence shown here is derived from an EMBL/GenBank/DDBJ whole genome shotgun (WGS) entry which is preliminary data.</text>
</comment>
<evidence type="ECO:0000256" key="9">
    <source>
        <dbReference type="ARBA" id="ARBA00022989"/>
    </source>
</evidence>
<comment type="pathway">
    <text evidence="2 11">Glycolipid biosynthesis; glycosylphosphatidylinositol-anchor biosynthesis.</text>
</comment>
<dbReference type="AlphaFoldDB" id="A0A821N5K0"/>
<protein>
    <recommendedName>
        <fullName evidence="11">GPI mannosyltransferase 2</fullName>
        <ecNumber evidence="11">2.4.1.-</ecNumber>
    </recommendedName>
</protein>
<keyword evidence="7 11" id="KW-0812">Transmembrane</keyword>
<feature type="non-terminal residue" evidence="12">
    <location>
        <position position="1"/>
    </location>
</feature>
<proteinExistence type="inferred from homology"/>